<comment type="caution">
    <text evidence="11">The sequence shown here is derived from an EMBL/GenBank/DDBJ whole genome shotgun (WGS) entry which is preliminary data.</text>
</comment>
<dbReference type="GO" id="GO:0000272">
    <property type="term" value="P:polysaccharide catabolic process"/>
    <property type="evidence" value="ECO:0007669"/>
    <property type="project" value="UniProtKB-KW"/>
</dbReference>
<dbReference type="InterPro" id="IPR008979">
    <property type="entry name" value="Galactose-bd-like_sf"/>
</dbReference>
<dbReference type="InterPro" id="IPR036116">
    <property type="entry name" value="FN3_sf"/>
</dbReference>
<dbReference type="RefSeq" id="WP_184920373.1">
    <property type="nucleotide sequence ID" value="NZ_JACHMO010000001.1"/>
</dbReference>
<dbReference type="SUPFAM" id="SSF49785">
    <property type="entry name" value="Galactose-binding domain-like"/>
    <property type="match status" value="2"/>
</dbReference>
<keyword evidence="6" id="KW-0624">Polysaccharide degradation</keyword>
<dbReference type="InterPro" id="IPR008928">
    <property type="entry name" value="6-hairpin_glycosidase_sf"/>
</dbReference>
<keyword evidence="6" id="KW-0119">Carbohydrate metabolism</keyword>
<reference evidence="11 12" key="1">
    <citation type="submission" date="2020-08" db="EMBL/GenBank/DDBJ databases">
        <title>Sequencing the genomes of 1000 actinobacteria strains.</title>
        <authorList>
            <person name="Klenk H.-P."/>
        </authorList>
    </citation>
    <scope>NUCLEOTIDE SEQUENCE [LARGE SCALE GENOMIC DNA]</scope>
    <source>
        <strain evidence="11 12">DSM 45486</strain>
    </source>
</reference>
<dbReference type="Gene3D" id="2.60.40.10">
    <property type="entry name" value="Immunoglobulins"/>
    <property type="match status" value="2"/>
</dbReference>
<dbReference type="AlphaFoldDB" id="A0A7W9HJB2"/>
<dbReference type="PANTHER" id="PTHR13817">
    <property type="entry name" value="TITIN"/>
    <property type="match status" value="1"/>
</dbReference>
<evidence type="ECO:0000313" key="11">
    <source>
        <dbReference type="EMBL" id="MBB5803180.1"/>
    </source>
</evidence>
<dbReference type="Proteomes" id="UP000552097">
    <property type="component" value="Unassembled WGS sequence"/>
</dbReference>
<evidence type="ECO:0000256" key="1">
    <source>
        <dbReference type="ARBA" id="ARBA00009209"/>
    </source>
</evidence>
<keyword evidence="12" id="KW-1185">Reference proteome</keyword>
<name>A0A7W9HJB2_9PSEU</name>
<feature type="domain" description="Fibronectin type-III" evidence="9">
    <location>
        <begin position="578"/>
        <end position="668"/>
    </location>
</feature>
<proteinExistence type="inferred from homology"/>
<feature type="region of interest" description="Disordered" evidence="7">
    <location>
        <begin position="567"/>
        <end position="595"/>
    </location>
</feature>
<evidence type="ECO:0000256" key="3">
    <source>
        <dbReference type="ARBA" id="ARBA00022737"/>
    </source>
</evidence>
<feature type="signal peptide" evidence="8">
    <location>
        <begin position="1"/>
        <end position="36"/>
    </location>
</feature>
<dbReference type="Gene3D" id="2.60.120.260">
    <property type="entry name" value="Galactose-binding domain-like"/>
    <property type="match status" value="2"/>
</dbReference>
<keyword evidence="3" id="KW-0677">Repeat</keyword>
<dbReference type="Gene3D" id="1.50.10.10">
    <property type="match status" value="1"/>
</dbReference>
<keyword evidence="2 8" id="KW-0732">Signal</keyword>
<dbReference type="GO" id="GO:0030246">
    <property type="term" value="F:carbohydrate binding"/>
    <property type="evidence" value="ECO:0007669"/>
    <property type="project" value="InterPro"/>
</dbReference>
<feature type="domain" description="Fibronectin type-III" evidence="9">
    <location>
        <begin position="675"/>
        <end position="764"/>
    </location>
</feature>
<evidence type="ECO:0000313" key="12">
    <source>
        <dbReference type="Proteomes" id="UP000552097"/>
    </source>
</evidence>
<comment type="similarity">
    <text evidence="1">Belongs to the glycosyl hydrolase 8 (cellulase D) family.</text>
</comment>
<sequence length="889" mass="94427">MTHKSGRGSLLRLVLASALVAAVAVAMPLAARPSYAATLLTTVQAESMTNGGGCTALQQDRAVYYCNNDSTYTSYAFSQVGRYSIKVRGASSAANAAGISVLVGGAKVAGLTFTGTAFTTQSAIFDVTSGGSKEIRLKLETDNGQNDTYVDYIEVHHEGAIPPPPPAPNPPSTGAFASGVYRDLFREWDPSLTDAAVTAKLNTYWDHFFTSTDDAKRLYYPAGSNANGALAYIKDTGNNDVRSEGVSYGMMIAVQMNKNAEFNALWNWAKTYMRHKTGPRSGYFCWQADFNGSCRDDNPASDGEEYFATALFFAGHRWGNGSGIYDYTTEANSILNDMLHKEDINGGVVDSVTNMFNRNQKMVVFVPYATAATFSDPSYHLPAFYELWARWATGWNGNQAADRQFWRDAAARSRQFFAQATHSTTGLNPDYAEFTGAPNNTGNHGDFRFDAWRTSVNWAVDHAWWAADANAKTLTDRLQTFFEAQGVNAYVNQYSLAGKPLSAERSPGLIASNGAASLSATNARAWKFVEALWNLQPPTGQYRYYDGLLTFMAMLHASGDFRIHKPGGDVVDTQPPTAPGNLTSPSKSSTSATLSWLPSSDNVGVTGYTAYSGTGTTGAPGCTDVTTTTCTVTGLSPNTTYVFTIKARDAAGNTSTASTSLSVTTNPPSTTAPAAPSNLTATASPGSIALGWRDNAGDETGFLVERSVGSGTGWSRLASVGAGVTEYHDSSVTAGTRYTYRVRAGNQAGDSGWSNEATATAVGAGTGNPYQQIEAELYDTGSGVTEESSDGGTAVTFAGAGSYIAFNNVDFGTTGASRVQFRVAGASPGMNVQVRVGSTSASPACTVYPDGNGTWHVKSNSCYPKVTGLRDIYITVTAPARINHFTFAS</sequence>
<dbReference type="CDD" id="cd00063">
    <property type="entry name" value="FN3"/>
    <property type="match status" value="2"/>
</dbReference>
<feature type="compositionally biased region" description="Low complexity" evidence="7">
    <location>
        <begin position="582"/>
        <end position="595"/>
    </location>
</feature>
<keyword evidence="5" id="KW-0326">Glycosidase</keyword>
<feature type="domain" description="CBM6" evidence="10">
    <location>
        <begin position="771"/>
        <end position="888"/>
    </location>
</feature>
<dbReference type="Pfam" id="PF01270">
    <property type="entry name" value="Glyco_hydro_8"/>
    <property type="match status" value="1"/>
</dbReference>
<dbReference type="GO" id="GO:0004553">
    <property type="term" value="F:hydrolase activity, hydrolyzing O-glycosyl compounds"/>
    <property type="evidence" value="ECO:0007669"/>
    <property type="project" value="InterPro"/>
</dbReference>
<evidence type="ECO:0000259" key="9">
    <source>
        <dbReference type="PROSITE" id="PS50853"/>
    </source>
</evidence>
<dbReference type="PROSITE" id="PS50853">
    <property type="entry name" value="FN3"/>
    <property type="match status" value="2"/>
</dbReference>
<dbReference type="PROSITE" id="PS51175">
    <property type="entry name" value="CBM6"/>
    <property type="match status" value="2"/>
</dbReference>
<dbReference type="InterPro" id="IPR050964">
    <property type="entry name" value="Striated_Muscle_Regulatory"/>
</dbReference>
<dbReference type="SMART" id="SM00060">
    <property type="entry name" value="FN3"/>
    <property type="match status" value="2"/>
</dbReference>
<gene>
    <name evidence="11" type="ORF">F4560_002948</name>
</gene>
<evidence type="ECO:0000259" key="10">
    <source>
        <dbReference type="PROSITE" id="PS51175"/>
    </source>
</evidence>
<feature type="domain" description="CBM6" evidence="10">
    <location>
        <begin position="41"/>
        <end position="156"/>
    </location>
</feature>
<dbReference type="PRINTS" id="PR00735">
    <property type="entry name" value="GLHYDRLASE8"/>
</dbReference>
<dbReference type="SUPFAM" id="SSF49265">
    <property type="entry name" value="Fibronectin type III"/>
    <property type="match status" value="1"/>
</dbReference>
<organism evidence="11 12">
    <name type="scientific">Saccharothrix ecbatanensis</name>
    <dbReference type="NCBI Taxonomy" id="1105145"/>
    <lineage>
        <taxon>Bacteria</taxon>
        <taxon>Bacillati</taxon>
        <taxon>Actinomycetota</taxon>
        <taxon>Actinomycetes</taxon>
        <taxon>Pseudonocardiales</taxon>
        <taxon>Pseudonocardiaceae</taxon>
        <taxon>Saccharothrix</taxon>
    </lineage>
</organism>
<accession>A0A7W9HJB2</accession>
<feature type="chain" id="PRO_5030669644" evidence="8">
    <location>
        <begin position="37"/>
        <end position="889"/>
    </location>
</feature>
<evidence type="ECO:0000256" key="2">
    <source>
        <dbReference type="ARBA" id="ARBA00022729"/>
    </source>
</evidence>
<dbReference type="SUPFAM" id="SSF48208">
    <property type="entry name" value="Six-hairpin glycosidases"/>
    <property type="match status" value="1"/>
</dbReference>
<evidence type="ECO:0000256" key="4">
    <source>
        <dbReference type="ARBA" id="ARBA00022801"/>
    </source>
</evidence>
<feature type="region of interest" description="Disordered" evidence="7">
    <location>
        <begin position="654"/>
        <end position="679"/>
    </location>
</feature>
<evidence type="ECO:0000256" key="5">
    <source>
        <dbReference type="ARBA" id="ARBA00023295"/>
    </source>
</evidence>
<evidence type="ECO:0000256" key="8">
    <source>
        <dbReference type="SAM" id="SignalP"/>
    </source>
</evidence>
<dbReference type="Pfam" id="PF03422">
    <property type="entry name" value="CBM_6"/>
    <property type="match status" value="1"/>
</dbReference>
<dbReference type="SMART" id="SM00606">
    <property type="entry name" value="CBD_IV"/>
    <property type="match status" value="1"/>
</dbReference>
<dbReference type="Pfam" id="PF00041">
    <property type="entry name" value="fn3"/>
    <property type="match status" value="2"/>
</dbReference>
<dbReference type="InterPro" id="IPR012341">
    <property type="entry name" value="6hp_glycosidase-like_sf"/>
</dbReference>
<evidence type="ECO:0000256" key="7">
    <source>
        <dbReference type="SAM" id="MobiDB-lite"/>
    </source>
</evidence>
<keyword evidence="4" id="KW-0378">Hydrolase</keyword>
<dbReference type="InterPro" id="IPR006584">
    <property type="entry name" value="Cellulose-bd_IV"/>
</dbReference>
<dbReference type="PANTHER" id="PTHR13817:SF173">
    <property type="entry name" value="FRAZZLED"/>
    <property type="match status" value="1"/>
</dbReference>
<evidence type="ECO:0000256" key="6">
    <source>
        <dbReference type="ARBA" id="ARBA00023326"/>
    </source>
</evidence>
<dbReference type="InterPro" id="IPR002037">
    <property type="entry name" value="Glyco_hydro_8"/>
</dbReference>
<dbReference type="CDD" id="cd04084">
    <property type="entry name" value="CBM6_xylanase-like"/>
    <property type="match status" value="1"/>
</dbReference>
<dbReference type="InterPro" id="IPR003961">
    <property type="entry name" value="FN3_dom"/>
</dbReference>
<dbReference type="InterPro" id="IPR005084">
    <property type="entry name" value="CBM6"/>
</dbReference>
<dbReference type="InterPro" id="IPR013783">
    <property type="entry name" value="Ig-like_fold"/>
</dbReference>
<dbReference type="EMBL" id="JACHMO010000001">
    <property type="protein sequence ID" value="MBB5803180.1"/>
    <property type="molecule type" value="Genomic_DNA"/>
</dbReference>
<protein>
    <submittedName>
        <fullName evidence="11">Endo-1,4-beta-D-glucanase Y</fullName>
    </submittedName>
</protein>